<dbReference type="InterPro" id="IPR003439">
    <property type="entry name" value="ABC_transporter-like_ATP-bd"/>
</dbReference>
<evidence type="ECO:0000256" key="3">
    <source>
        <dbReference type="ARBA" id="ARBA00022475"/>
    </source>
</evidence>
<dbReference type="InterPro" id="IPR003593">
    <property type="entry name" value="AAA+_ATPase"/>
</dbReference>
<dbReference type="Gene3D" id="3.40.50.300">
    <property type="entry name" value="P-loop containing nucleotide triphosphate hydrolases"/>
    <property type="match status" value="2"/>
</dbReference>
<dbReference type="InterPro" id="IPR017871">
    <property type="entry name" value="ABC_transporter-like_CS"/>
</dbReference>
<name>W4Q9Y9_9BACI</name>
<keyword evidence="3" id="KW-1003">Cell membrane</keyword>
<comment type="subcellular location">
    <subcellularLocation>
        <location evidence="1">Cell membrane</location>
        <topology evidence="1">Peripheral membrane protein</topology>
    </subcellularLocation>
</comment>
<dbReference type="STRING" id="1236971.JCM9152_159"/>
<evidence type="ECO:0000256" key="4">
    <source>
        <dbReference type="ARBA" id="ARBA00022597"/>
    </source>
</evidence>
<dbReference type="InterPro" id="IPR027417">
    <property type="entry name" value="P-loop_NTPase"/>
</dbReference>
<dbReference type="SUPFAM" id="SSF52540">
    <property type="entry name" value="P-loop containing nucleoside triphosphate hydrolases"/>
    <property type="match status" value="2"/>
</dbReference>
<dbReference type="SMART" id="SM00382">
    <property type="entry name" value="AAA"/>
    <property type="match status" value="2"/>
</dbReference>
<dbReference type="InterPro" id="IPR050107">
    <property type="entry name" value="ABC_carbohydrate_import_ATPase"/>
</dbReference>
<dbReference type="AlphaFoldDB" id="W4Q9Y9"/>
<dbReference type="Pfam" id="PF00005">
    <property type="entry name" value="ABC_tran"/>
    <property type="match status" value="2"/>
</dbReference>
<keyword evidence="7" id="KW-0067">ATP-binding</keyword>
<gene>
    <name evidence="11" type="ORF">JCM9152_159</name>
</gene>
<keyword evidence="5" id="KW-0677">Repeat</keyword>
<evidence type="ECO:0000256" key="1">
    <source>
        <dbReference type="ARBA" id="ARBA00004202"/>
    </source>
</evidence>
<protein>
    <submittedName>
        <fullName evidence="11">Ribose ABC transport system</fullName>
    </submittedName>
</protein>
<dbReference type="GO" id="GO:0005886">
    <property type="term" value="C:plasma membrane"/>
    <property type="evidence" value="ECO:0007669"/>
    <property type="project" value="UniProtKB-SubCell"/>
</dbReference>
<evidence type="ECO:0000313" key="12">
    <source>
        <dbReference type="Proteomes" id="UP000018895"/>
    </source>
</evidence>
<dbReference type="PANTHER" id="PTHR43790:SF3">
    <property type="entry name" value="D-ALLOSE IMPORT ATP-BINDING PROTEIN ALSA-RELATED"/>
    <property type="match status" value="1"/>
</dbReference>
<reference evidence="11" key="1">
    <citation type="journal article" date="2014" name="Genome Announc.">
        <title>Draft Genome Sequences of Three Alkaliphilic Bacillus Strains, Bacillus wakoensis JCM 9140T, Bacillus akibai JCM 9157T, and Bacillus hemicellulosilyticus JCM 9152T.</title>
        <authorList>
            <person name="Yuki M."/>
            <person name="Oshima K."/>
            <person name="Suda W."/>
            <person name="Oshida Y."/>
            <person name="Kitamura K."/>
            <person name="Iida T."/>
            <person name="Hattori M."/>
            <person name="Ohkuma M."/>
        </authorList>
    </citation>
    <scope>NUCLEOTIDE SEQUENCE [LARGE SCALE GENOMIC DNA]</scope>
    <source>
        <strain evidence="11">JCM 9152</strain>
    </source>
</reference>
<keyword evidence="4" id="KW-0762">Sugar transport</keyword>
<evidence type="ECO:0000259" key="10">
    <source>
        <dbReference type="PROSITE" id="PS50893"/>
    </source>
</evidence>
<dbReference type="EMBL" id="BAUU01000001">
    <property type="protein sequence ID" value="GAE28825.1"/>
    <property type="molecule type" value="Genomic_DNA"/>
</dbReference>
<evidence type="ECO:0000256" key="2">
    <source>
        <dbReference type="ARBA" id="ARBA00022448"/>
    </source>
</evidence>
<dbReference type="PANTHER" id="PTHR43790">
    <property type="entry name" value="CARBOHYDRATE TRANSPORT ATP-BINDING PROTEIN MG119-RELATED"/>
    <property type="match status" value="1"/>
</dbReference>
<dbReference type="CDD" id="cd03216">
    <property type="entry name" value="ABC_Carb_Monos_I"/>
    <property type="match status" value="1"/>
</dbReference>
<dbReference type="PROSITE" id="PS50893">
    <property type="entry name" value="ABC_TRANSPORTER_2"/>
    <property type="match status" value="2"/>
</dbReference>
<keyword evidence="6" id="KW-0547">Nucleotide-binding</keyword>
<evidence type="ECO:0000256" key="8">
    <source>
        <dbReference type="ARBA" id="ARBA00022967"/>
    </source>
</evidence>
<accession>W4Q9Y9</accession>
<evidence type="ECO:0000256" key="9">
    <source>
        <dbReference type="ARBA" id="ARBA00023136"/>
    </source>
</evidence>
<evidence type="ECO:0000256" key="5">
    <source>
        <dbReference type="ARBA" id="ARBA00022737"/>
    </source>
</evidence>
<sequence length="501" mass="55123">MTKRVIEVKNIVKRYPGTTALSGVTMSIQEGEVHTIAGENGAGKSTLMKILAGAISPTEGTVKIGGTVIEEFSPKVSADKGIGIIYQEFNLVPHLTVEENIMLGKEYRRGLFVQKQKNVETTKLALKRIGAHFSPKTTVKDLGVAEQQLVEIAKSISQEVNVLIMDEPTAALTEEEVKKLFQLIEQLKNEGVAIIYISHKFDEMFEISDRITVLRDGEYIATKSIDELDHDKLIQLMVGRELEMSTKTSVAQDDIILKVENLSSEDKISNVSFELRKGEVFGVAGLLGSGRTELAKTLFGVYPITGGSFTIDGEKVENVKSPEHAIKLGIGLIPEDRKQEGLVLDQDCVKNIILPSVKKFAKGLFLDGKKEKHVTANYKEKLRIKYYNGQLAGQLSGGNQQKLVIAKTLATNVDLLIFDEPTRGVDIGAKQEIYNLMNQLLSEGKSIIMISSEMPELLNLSDRIAVMCEGKMAGILSQEEATQEKILQLAAGLEFNNEVKS</sequence>
<feature type="domain" description="ABC transporter" evidence="10">
    <location>
        <begin position="250"/>
        <end position="494"/>
    </location>
</feature>
<feature type="domain" description="ABC transporter" evidence="10">
    <location>
        <begin position="6"/>
        <end position="241"/>
    </location>
</feature>
<dbReference type="GO" id="GO:0005524">
    <property type="term" value="F:ATP binding"/>
    <property type="evidence" value="ECO:0007669"/>
    <property type="project" value="UniProtKB-KW"/>
</dbReference>
<keyword evidence="8" id="KW-1278">Translocase</keyword>
<dbReference type="GO" id="GO:0016887">
    <property type="term" value="F:ATP hydrolysis activity"/>
    <property type="evidence" value="ECO:0007669"/>
    <property type="project" value="InterPro"/>
</dbReference>
<organism evidence="11 12">
    <name type="scientific">Halalkalibacter hemicellulosilyticusJCM 9152</name>
    <dbReference type="NCBI Taxonomy" id="1236971"/>
    <lineage>
        <taxon>Bacteria</taxon>
        <taxon>Bacillati</taxon>
        <taxon>Bacillota</taxon>
        <taxon>Bacilli</taxon>
        <taxon>Bacillales</taxon>
        <taxon>Bacillaceae</taxon>
        <taxon>Halalkalibacter</taxon>
    </lineage>
</organism>
<dbReference type="Proteomes" id="UP000018895">
    <property type="component" value="Unassembled WGS sequence"/>
</dbReference>
<evidence type="ECO:0000256" key="7">
    <source>
        <dbReference type="ARBA" id="ARBA00022840"/>
    </source>
</evidence>
<dbReference type="PROSITE" id="PS00211">
    <property type="entry name" value="ABC_TRANSPORTER_1"/>
    <property type="match status" value="1"/>
</dbReference>
<evidence type="ECO:0000256" key="6">
    <source>
        <dbReference type="ARBA" id="ARBA00022741"/>
    </source>
</evidence>
<dbReference type="CDD" id="cd03215">
    <property type="entry name" value="ABC_Carb_Monos_II"/>
    <property type="match status" value="1"/>
</dbReference>
<keyword evidence="12" id="KW-1185">Reference proteome</keyword>
<proteinExistence type="predicted"/>
<comment type="caution">
    <text evidence="11">The sequence shown here is derived from an EMBL/GenBank/DDBJ whole genome shotgun (WGS) entry which is preliminary data.</text>
</comment>
<dbReference type="OrthoDB" id="9771863at2"/>
<dbReference type="RefSeq" id="WP_035339793.1">
    <property type="nucleotide sequence ID" value="NZ_BAUU01000001.1"/>
</dbReference>
<evidence type="ECO:0000313" key="11">
    <source>
        <dbReference type="EMBL" id="GAE28825.1"/>
    </source>
</evidence>
<dbReference type="FunFam" id="3.40.50.300:FF:000127">
    <property type="entry name" value="Ribose import ATP-binding protein RbsA"/>
    <property type="match status" value="1"/>
</dbReference>
<keyword evidence="9" id="KW-0472">Membrane</keyword>
<keyword evidence="2" id="KW-0813">Transport</keyword>